<keyword evidence="2" id="KW-0288">FMN</keyword>
<sequence>MSILLINASPRKSKNCYQALCNIKSTLEKENVDYEIINIWEMNIEYCNACGYCSAKGVCHINDDMKSLYKKFDMSSGTVVISPVYFDSIPAKLKSLIDRTQAFYASKYILKKPSIDRNKHRVGFFVSIGGAKKYTTQFLGSKIVIDFFYRSINTKLLGDLYIPNTDEVEVKDNNNALEDIETMTLRLIKEVGI</sequence>
<dbReference type="Proteomes" id="UP000190140">
    <property type="component" value="Unassembled WGS sequence"/>
</dbReference>
<reference evidence="4 5" key="1">
    <citation type="submission" date="2017-03" db="EMBL/GenBank/DDBJ databases">
        <title>Genome sequence of Clostridium thermoalcaliphilum DSM 7309.</title>
        <authorList>
            <person name="Poehlein A."/>
            <person name="Daniel R."/>
        </authorList>
    </citation>
    <scope>NUCLEOTIDE SEQUENCE [LARGE SCALE GENOMIC DNA]</scope>
    <source>
        <strain evidence="4 5">DSM 7309</strain>
    </source>
</reference>
<dbReference type="Gene3D" id="3.40.50.360">
    <property type="match status" value="1"/>
</dbReference>
<dbReference type="GO" id="GO:0016491">
    <property type="term" value="F:oxidoreductase activity"/>
    <property type="evidence" value="ECO:0007669"/>
    <property type="project" value="UniProtKB-KW"/>
</dbReference>
<evidence type="ECO:0000256" key="1">
    <source>
        <dbReference type="ARBA" id="ARBA00022630"/>
    </source>
</evidence>
<name>A0A1V4IBB8_9FIRM</name>
<dbReference type="PANTHER" id="PTHR43278:SF2">
    <property type="entry name" value="IRON-SULFUR FLAVOPROTEIN"/>
    <property type="match status" value="1"/>
</dbReference>
<dbReference type="InterPro" id="IPR051796">
    <property type="entry name" value="ISF_SsuE-like"/>
</dbReference>
<gene>
    <name evidence="4" type="primary">sgcG_1</name>
    <name evidence="4" type="ORF">CLOTH_01190</name>
</gene>
<dbReference type="EMBL" id="MZGW01000001">
    <property type="protein sequence ID" value="OPJ56837.1"/>
    <property type="molecule type" value="Genomic_DNA"/>
</dbReference>
<evidence type="ECO:0000313" key="4">
    <source>
        <dbReference type="EMBL" id="OPJ56837.1"/>
    </source>
</evidence>
<evidence type="ECO:0000313" key="5">
    <source>
        <dbReference type="Proteomes" id="UP000190140"/>
    </source>
</evidence>
<organism evidence="4 5">
    <name type="scientific">Alkalithermobacter paradoxus</name>
    <dbReference type="NCBI Taxonomy" id="29349"/>
    <lineage>
        <taxon>Bacteria</taxon>
        <taxon>Bacillati</taxon>
        <taxon>Bacillota</taxon>
        <taxon>Clostridia</taxon>
        <taxon>Peptostreptococcales</taxon>
        <taxon>Tepidibacteraceae</taxon>
        <taxon>Alkalithermobacter</taxon>
    </lineage>
</organism>
<dbReference type="STRING" id="29349.CLOTH_01190"/>
<feature type="domain" description="NADPH-dependent FMN reductase-like" evidence="3">
    <location>
        <begin position="1"/>
        <end position="131"/>
    </location>
</feature>
<protein>
    <submittedName>
        <fullName evidence="4">2-amino-4-deoxychorismate dehydrogenase</fullName>
        <ecNumber evidence="4">1.3.99.24</ecNumber>
    </submittedName>
</protein>
<dbReference type="AlphaFoldDB" id="A0A1V4IBB8"/>
<evidence type="ECO:0000256" key="2">
    <source>
        <dbReference type="ARBA" id="ARBA00022643"/>
    </source>
</evidence>
<keyword evidence="4" id="KW-0560">Oxidoreductase</keyword>
<dbReference type="SUPFAM" id="SSF52218">
    <property type="entry name" value="Flavoproteins"/>
    <property type="match status" value="1"/>
</dbReference>
<proteinExistence type="predicted"/>
<keyword evidence="1" id="KW-0285">Flavoprotein</keyword>
<comment type="caution">
    <text evidence="4">The sequence shown here is derived from an EMBL/GenBank/DDBJ whole genome shotgun (WGS) entry which is preliminary data.</text>
</comment>
<dbReference type="InterPro" id="IPR029039">
    <property type="entry name" value="Flavoprotein-like_sf"/>
</dbReference>
<dbReference type="RefSeq" id="WP_158080429.1">
    <property type="nucleotide sequence ID" value="NZ_MZGW01000001.1"/>
</dbReference>
<dbReference type="InterPro" id="IPR005025">
    <property type="entry name" value="FMN_Rdtase-like_dom"/>
</dbReference>
<keyword evidence="5" id="KW-1185">Reference proteome</keyword>
<dbReference type="Pfam" id="PF03358">
    <property type="entry name" value="FMN_red"/>
    <property type="match status" value="1"/>
</dbReference>
<dbReference type="EC" id="1.3.99.24" evidence="4"/>
<dbReference type="OrthoDB" id="9805976at2"/>
<evidence type="ECO:0000259" key="3">
    <source>
        <dbReference type="Pfam" id="PF03358"/>
    </source>
</evidence>
<accession>A0A1V4IBB8</accession>
<dbReference type="PANTHER" id="PTHR43278">
    <property type="entry name" value="NAD(P)H-DEPENDENT FMN-CONTAINING OXIDOREDUCTASE YWQN-RELATED"/>
    <property type="match status" value="1"/>
</dbReference>